<comment type="similarity">
    <text evidence="1">Belongs to the actin-binding proteins ADF family.</text>
</comment>
<dbReference type="SMART" id="SM00102">
    <property type="entry name" value="ADF"/>
    <property type="match status" value="1"/>
</dbReference>
<name>A0A7S4MRM4_9EUKA</name>
<accession>A0A7S4MRM4</accession>
<gene>
    <name evidence="4" type="ORF">VSP0166_LOCUS16664</name>
</gene>
<proteinExistence type="inferred from homology"/>
<evidence type="ECO:0000313" key="4">
    <source>
        <dbReference type="EMBL" id="CAE2238793.1"/>
    </source>
</evidence>
<dbReference type="PANTHER" id="PTHR11913">
    <property type="entry name" value="COFILIN-RELATED"/>
    <property type="match status" value="1"/>
</dbReference>
<reference evidence="4" key="1">
    <citation type="submission" date="2021-01" db="EMBL/GenBank/DDBJ databases">
        <authorList>
            <person name="Corre E."/>
            <person name="Pelletier E."/>
            <person name="Niang G."/>
            <person name="Scheremetjew M."/>
            <person name="Finn R."/>
            <person name="Kale V."/>
            <person name="Holt S."/>
            <person name="Cochrane G."/>
            <person name="Meng A."/>
            <person name="Brown T."/>
            <person name="Cohen L."/>
        </authorList>
    </citation>
    <scope>NUCLEOTIDE SEQUENCE</scope>
    <source>
        <strain evidence="4">DIVA3 518/3/11/1/6</strain>
    </source>
</reference>
<dbReference type="CDD" id="cd11286">
    <property type="entry name" value="ADF_cofilin_like"/>
    <property type="match status" value="1"/>
</dbReference>
<dbReference type="GO" id="GO:0030042">
    <property type="term" value="P:actin filament depolymerization"/>
    <property type="evidence" value="ECO:0007669"/>
    <property type="project" value="InterPro"/>
</dbReference>
<evidence type="ECO:0000259" key="3">
    <source>
        <dbReference type="PROSITE" id="PS51263"/>
    </source>
</evidence>
<dbReference type="GO" id="GO:0003779">
    <property type="term" value="F:actin binding"/>
    <property type="evidence" value="ECO:0007669"/>
    <property type="project" value="UniProtKB-KW"/>
</dbReference>
<sequence length="141" mass="15761">MASGIDVASAAVDTFNDIKLSHKHRYVIYKRNADNTIIEVEQTADPSKTYDDFCAALPANECRYGIFDMEYSKSDADGIRQKIVFVVWAPDTAKIKDKMLTASSKDALKKQLIGISTEIQATDPSEIAYDYVLEKIQSISR</sequence>
<protein>
    <recommendedName>
        <fullName evidence="3">ADF-H domain-containing protein</fullName>
    </recommendedName>
</protein>
<dbReference type="GO" id="GO:0015629">
    <property type="term" value="C:actin cytoskeleton"/>
    <property type="evidence" value="ECO:0007669"/>
    <property type="project" value="InterPro"/>
</dbReference>
<dbReference type="PROSITE" id="PS51263">
    <property type="entry name" value="ADF_H"/>
    <property type="match status" value="1"/>
</dbReference>
<organism evidence="4">
    <name type="scientific">Vannella robusta</name>
    <dbReference type="NCBI Taxonomy" id="1487602"/>
    <lineage>
        <taxon>Eukaryota</taxon>
        <taxon>Amoebozoa</taxon>
        <taxon>Discosea</taxon>
        <taxon>Flabellinia</taxon>
        <taxon>Vannellidae</taxon>
        <taxon>Vannella</taxon>
    </lineage>
</organism>
<dbReference type="InterPro" id="IPR017904">
    <property type="entry name" value="ADF/Cofilin"/>
</dbReference>
<feature type="domain" description="ADF-H" evidence="3">
    <location>
        <begin position="2"/>
        <end position="137"/>
    </location>
</feature>
<evidence type="ECO:0000256" key="1">
    <source>
        <dbReference type="ARBA" id="ARBA00006844"/>
    </source>
</evidence>
<dbReference type="InterPro" id="IPR029006">
    <property type="entry name" value="ADF-H/Gelsolin-like_dom_sf"/>
</dbReference>
<dbReference type="SUPFAM" id="SSF55753">
    <property type="entry name" value="Actin depolymerizing proteins"/>
    <property type="match status" value="1"/>
</dbReference>
<dbReference type="EMBL" id="HBKP01023864">
    <property type="protein sequence ID" value="CAE2238793.1"/>
    <property type="molecule type" value="Transcribed_RNA"/>
</dbReference>
<evidence type="ECO:0000256" key="2">
    <source>
        <dbReference type="ARBA" id="ARBA00023203"/>
    </source>
</evidence>
<dbReference type="InterPro" id="IPR002108">
    <property type="entry name" value="ADF-H"/>
</dbReference>
<keyword evidence="2" id="KW-0009">Actin-binding</keyword>
<dbReference type="Pfam" id="PF00241">
    <property type="entry name" value="Cofilin_ADF"/>
    <property type="match status" value="1"/>
</dbReference>
<dbReference type="Gene3D" id="3.40.20.10">
    <property type="entry name" value="Severin"/>
    <property type="match status" value="1"/>
</dbReference>
<dbReference type="AlphaFoldDB" id="A0A7S4MRM4"/>